<evidence type="ECO:0000256" key="2">
    <source>
        <dbReference type="SAM" id="MobiDB-lite"/>
    </source>
</evidence>
<name>A0A8H2HM32_ORBOL</name>
<evidence type="ECO:0000313" key="4">
    <source>
        <dbReference type="Proteomes" id="UP000297595"/>
    </source>
</evidence>
<dbReference type="PANTHER" id="PTHR34598:SF3">
    <property type="entry name" value="OXIDOREDUCTASE AN1597"/>
    <property type="match status" value="1"/>
</dbReference>
<dbReference type="AlphaFoldDB" id="A0A8H2HM32"/>
<dbReference type="PANTHER" id="PTHR34598">
    <property type="entry name" value="BLL6449 PROTEIN"/>
    <property type="match status" value="1"/>
</dbReference>
<feature type="compositionally biased region" description="Polar residues" evidence="2">
    <location>
        <begin position="1"/>
        <end position="15"/>
    </location>
</feature>
<dbReference type="InterPro" id="IPR044053">
    <property type="entry name" value="AsaB-like"/>
</dbReference>
<evidence type="ECO:0000313" key="3">
    <source>
        <dbReference type="EMBL" id="TGJ62297.1"/>
    </source>
</evidence>
<evidence type="ECO:0000256" key="1">
    <source>
        <dbReference type="ARBA" id="ARBA00023604"/>
    </source>
</evidence>
<sequence length="399" mass="44474">MFRSKTPINAAQTSSRRSHSNSPPPPPLPPPPPPPQPKRTPPPNLHRDFSPRPAYQPNRRPRNLNRSRMTVAGTIPTPPTTLSGLANVANIEGSDSEDTIPPTSQPSDDPHSESTPHINGDITRPVHFYTPPRYGSPPLFIVAHPNGAGIKNFGTVPIKVTIRDMRNKEHRFHLGLHSFKPLRHLPPLPYPLDLQDPEIANLVATTTTEIITRHVPSPTQISIFSTDLLKANNPIGLPSPQISHPLQISQTPSSALLLASHHLPPTIASQISSGKLSMRIINIYRPILATSQKLMDHPFYISESHSILDEDLVPIEHVYSDHVGATYAVKHDEGQRFWYWSDMENTEGFIVQVYDSLFGCDVYGEERSIRAATGFFKLMPKGSEEGWEAEWCRAWKSQL</sequence>
<protein>
    <submittedName>
        <fullName evidence="3">Uncharacterized protein</fullName>
    </submittedName>
</protein>
<feature type="compositionally biased region" description="Pro residues" evidence="2">
    <location>
        <begin position="22"/>
        <end position="44"/>
    </location>
</feature>
<dbReference type="GO" id="GO:0016491">
    <property type="term" value="F:oxidoreductase activity"/>
    <property type="evidence" value="ECO:0007669"/>
    <property type="project" value="InterPro"/>
</dbReference>
<comment type="caution">
    <text evidence="3">The sequence shown here is derived from an EMBL/GenBank/DDBJ whole genome shotgun (WGS) entry which is preliminary data.</text>
</comment>
<dbReference type="EMBL" id="SOZJ01000010">
    <property type="protein sequence ID" value="TGJ62297.1"/>
    <property type="molecule type" value="Genomic_DNA"/>
</dbReference>
<gene>
    <name evidence="3" type="ORF">EYR41_002276</name>
</gene>
<dbReference type="OrthoDB" id="412788at2759"/>
<dbReference type="Proteomes" id="UP000297595">
    <property type="component" value="Unassembled WGS sequence"/>
</dbReference>
<reference evidence="3 4" key="1">
    <citation type="submission" date="2019-03" db="EMBL/GenBank/DDBJ databases">
        <title>Nematode-trapping fungi genome.</title>
        <authorList>
            <person name="Vidal-Diez De Ulzurrun G."/>
        </authorList>
    </citation>
    <scope>NUCLEOTIDE SEQUENCE [LARGE SCALE GENOMIC DNA]</scope>
    <source>
        <strain evidence="3 4">TWF154</strain>
    </source>
</reference>
<comment type="similarity">
    <text evidence="1">Belongs to the asaB hydroxylase/desaturase family.</text>
</comment>
<feature type="region of interest" description="Disordered" evidence="2">
    <location>
        <begin position="1"/>
        <end position="125"/>
    </location>
</feature>
<accession>A0A8H2HM32</accession>
<organism evidence="3 4">
    <name type="scientific">Orbilia oligospora</name>
    <name type="common">Nematode-trapping fungus</name>
    <name type="synonym">Arthrobotrys oligospora</name>
    <dbReference type="NCBI Taxonomy" id="2813651"/>
    <lineage>
        <taxon>Eukaryota</taxon>
        <taxon>Fungi</taxon>
        <taxon>Dikarya</taxon>
        <taxon>Ascomycota</taxon>
        <taxon>Pezizomycotina</taxon>
        <taxon>Orbiliomycetes</taxon>
        <taxon>Orbiliales</taxon>
        <taxon>Orbiliaceae</taxon>
        <taxon>Orbilia</taxon>
    </lineage>
</organism>
<proteinExistence type="inferred from homology"/>